<keyword evidence="4" id="KW-0472">Membrane</keyword>
<dbReference type="GO" id="GO:0016747">
    <property type="term" value="F:acyltransferase activity, transferring groups other than amino-acyl groups"/>
    <property type="evidence" value="ECO:0007669"/>
    <property type="project" value="TreeGrafter"/>
</dbReference>
<feature type="transmembrane region" description="Helical" evidence="4">
    <location>
        <begin position="104"/>
        <end position="122"/>
    </location>
</feature>
<dbReference type="Proteomes" id="UP000241595">
    <property type="component" value="Unassembled WGS sequence"/>
</dbReference>
<dbReference type="InterPro" id="IPR050583">
    <property type="entry name" value="Mycobacterial_A85_antigen"/>
</dbReference>
<keyword evidence="4" id="KW-1133">Transmembrane helix</keyword>
<evidence type="ECO:0000256" key="1">
    <source>
        <dbReference type="ARBA" id="ARBA00004613"/>
    </source>
</evidence>
<evidence type="ECO:0000256" key="4">
    <source>
        <dbReference type="SAM" id="Phobius"/>
    </source>
</evidence>
<dbReference type="Pfam" id="PF00756">
    <property type="entry name" value="Esterase"/>
    <property type="match status" value="1"/>
</dbReference>
<feature type="region of interest" description="Disordered" evidence="3">
    <location>
        <begin position="450"/>
        <end position="477"/>
    </location>
</feature>
<feature type="transmembrane region" description="Helical" evidence="4">
    <location>
        <begin position="12"/>
        <end position="34"/>
    </location>
</feature>
<dbReference type="PANTHER" id="PTHR48098:SF1">
    <property type="entry name" value="DIACYLGLYCEROL ACYLTRANSFERASE_MYCOLYLTRANSFERASE AG85A"/>
    <property type="match status" value="1"/>
</dbReference>
<dbReference type="STRING" id="1841859.GCA_900157385_04282"/>
<dbReference type="InterPro" id="IPR000801">
    <property type="entry name" value="Esterase-like"/>
</dbReference>
<dbReference type="Gene3D" id="3.40.50.1820">
    <property type="entry name" value="alpha/beta hydrolase"/>
    <property type="match status" value="1"/>
</dbReference>
<sequence length="477" mass="50057">MQLTVSNHISLIHGWVPLTVEVLTAVALALAIGWRSRRWRLLWLPLAAVVGGVTAGGAHWSIAGLNTEPAPRELYVWIALVGLATAVLILGWRGARWWRRGLSILAVPLCLLCSLLVLNQWVGYFQTVQSAWDQLTSRPLPNQTDKATAVSMAAKGTKPVRGSLVPVQIPSDASQFRHREELVYLPPAWFASYPPPQLPTVMMIGGMLSSPADWVRAGNAVETVDAFAAAHGGSAPVLVFVDAGGAFDNDTECVNGSRGNAADHLTKDVVPYVVSNFGVSPDPSHWGVVGWSMGGTCAVDLTVMHPTLFSAFVDIEGDLTPNTGTKAQTIASLFGGNAEAWAAFDPTTVINRHGRYTGVSGWFAISSGGSPTPSREVTSVDSAAMALAGRGAAADPGNQAAAAGSLCALGRANGIDCAVVAHPGKHDWPTAGTVFSTALPWLAGRLGTPDVPRIPLPGTESAPSHQPHTEAVAHGQR</sequence>
<protein>
    <submittedName>
        <fullName evidence="5">Membrane protein</fullName>
    </submittedName>
</protein>
<dbReference type="EMBL" id="FTRV01000015">
    <property type="protein sequence ID" value="SPM30772.1"/>
    <property type="molecule type" value="Genomic_DNA"/>
</dbReference>
<keyword evidence="2" id="KW-0964">Secreted</keyword>
<dbReference type="OrthoDB" id="3723842at2"/>
<comment type="subcellular location">
    <subcellularLocation>
        <location evidence="1">Secreted</location>
    </subcellularLocation>
</comment>
<organism evidence="5 6">
    <name type="scientific">Mycobacterium terramassiliense</name>
    <dbReference type="NCBI Taxonomy" id="1841859"/>
    <lineage>
        <taxon>Bacteria</taxon>
        <taxon>Bacillati</taxon>
        <taxon>Actinomycetota</taxon>
        <taxon>Actinomycetes</taxon>
        <taxon>Mycobacteriales</taxon>
        <taxon>Mycobacteriaceae</taxon>
        <taxon>Mycobacterium</taxon>
    </lineage>
</organism>
<dbReference type="GO" id="GO:0005576">
    <property type="term" value="C:extracellular region"/>
    <property type="evidence" value="ECO:0007669"/>
    <property type="project" value="UniProtKB-SubCell"/>
</dbReference>
<name>A0A2U3NGX7_9MYCO</name>
<reference evidence="5 6" key="1">
    <citation type="submission" date="2017-01" db="EMBL/GenBank/DDBJ databases">
        <authorList>
            <consortium name="Urmite Genomes"/>
        </authorList>
    </citation>
    <scope>NUCLEOTIDE SEQUENCE [LARGE SCALE GENOMIC DNA]</scope>
    <source>
        <strain evidence="5 6">AB308</strain>
    </source>
</reference>
<evidence type="ECO:0000256" key="2">
    <source>
        <dbReference type="ARBA" id="ARBA00022525"/>
    </source>
</evidence>
<evidence type="ECO:0000256" key="3">
    <source>
        <dbReference type="SAM" id="MobiDB-lite"/>
    </source>
</evidence>
<proteinExistence type="predicted"/>
<accession>A0A2U3NGX7</accession>
<evidence type="ECO:0000313" key="5">
    <source>
        <dbReference type="EMBL" id="SPM30772.1"/>
    </source>
</evidence>
<dbReference type="AlphaFoldDB" id="A0A2U3NGX7"/>
<dbReference type="RefSeq" id="WP_077101955.1">
    <property type="nucleotide sequence ID" value="NZ_LT717701.1"/>
</dbReference>
<feature type="transmembrane region" description="Helical" evidence="4">
    <location>
        <begin position="41"/>
        <end position="62"/>
    </location>
</feature>
<dbReference type="PANTHER" id="PTHR48098">
    <property type="entry name" value="ENTEROCHELIN ESTERASE-RELATED"/>
    <property type="match status" value="1"/>
</dbReference>
<dbReference type="SUPFAM" id="SSF53474">
    <property type="entry name" value="alpha/beta-Hydrolases"/>
    <property type="match status" value="1"/>
</dbReference>
<evidence type="ECO:0000313" key="6">
    <source>
        <dbReference type="Proteomes" id="UP000241595"/>
    </source>
</evidence>
<gene>
    <name evidence="5" type="ORF">MTAB308_4281</name>
</gene>
<dbReference type="InterPro" id="IPR029058">
    <property type="entry name" value="AB_hydrolase_fold"/>
</dbReference>
<feature type="transmembrane region" description="Helical" evidence="4">
    <location>
        <begin position="74"/>
        <end position="92"/>
    </location>
</feature>
<keyword evidence="4" id="KW-0812">Transmembrane</keyword>
<keyword evidence="6" id="KW-1185">Reference proteome</keyword>